<dbReference type="PANTHER" id="PTHR30489">
    <property type="entry name" value="LIPOPROTEIN-RELEASING SYSTEM TRANSMEMBRANE PROTEIN LOLE"/>
    <property type="match status" value="1"/>
</dbReference>
<feature type="transmembrane region" description="Helical" evidence="7">
    <location>
        <begin position="20"/>
        <end position="46"/>
    </location>
</feature>
<gene>
    <name evidence="9" type="primary">lolC</name>
    <name evidence="9" type="ORF">NCTC13093_01007</name>
</gene>
<dbReference type="Pfam" id="PF02687">
    <property type="entry name" value="FtsX"/>
    <property type="match status" value="1"/>
</dbReference>
<accession>A0A2X0VJG5</accession>
<feature type="transmembrane region" description="Helical" evidence="7">
    <location>
        <begin position="304"/>
        <end position="331"/>
    </location>
</feature>
<keyword evidence="10" id="KW-1185">Reference proteome</keyword>
<dbReference type="PANTHER" id="PTHR30489:SF0">
    <property type="entry name" value="LIPOPROTEIN-RELEASING SYSTEM TRANSMEMBRANE PROTEIN LOLE"/>
    <property type="match status" value="1"/>
</dbReference>
<evidence type="ECO:0000313" key="10">
    <source>
        <dbReference type="Proteomes" id="UP000250086"/>
    </source>
</evidence>
<keyword evidence="6 7" id="KW-0472">Membrane</keyword>
<dbReference type="Proteomes" id="UP000250086">
    <property type="component" value="Unassembled WGS sequence"/>
</dbReference>
<evidence type="ECO:0000256" key="3">
    <source>
        <dbReference type="ARBA" id="ARBA00022475"/>
    </source>
</evidence>
<dbReference type="InterPro" id="IPR003838">
    <property type="entry name" value="ABC3_permease_C"/>
</dbReference>
<protein>
    <submittedName>
        <fullName evidence="9">Lipoprotein-releasing system transmembrane protein lolC</fullName>
    </submittedName>
</protein>
<comment type="subcellular location">
    <subcellularLocation>
        <location evidence="1">Cell membrane</location>
        <topology evidence="1">Multi-pass membrane protein</topology>
    </subcellularLocation>
</comment>
<evidence type="ECO:0000256" key="2">
    <source>
        <dbReference type="ARBA" id="ARBA00005236"/>
    </source>
</evidence>
<dbReference type="AlphaFoldDB" id="A0A2X0VJG5"/>
<evidence type="ECO:0000256" key="7">
    <source>
        <dbReference type="SAM" id="Phobius"/>
    </source>
</evidence>
<dbReference type="EMBL" id="UAPV01000001">
    <property type="protein sequence ID" value="SPT69628.1"/>
    <property type="molecule type" value="Genomic_DNA"/>
</dbReference>
<organism evidence="9 10">
    <name type="scientific">Anaerobiospirillum thomasii</name>
    <dbReference type="NCBI Taxonomy" id="179995"/>
    <lineage>
        <taxon>Bacteria</taxon>
        <taxon>Pseudomonadati</taxon>
        <taxon>Pseudomonadota</taxon>
        <taxon>Gammaproteobacteria</taxon>
        <taxon>Aeromonadales</taxon>
        <taxon>Succinivibrionaceae</taxon>
        <taxon>Anaerobiospirillum</taxon>
    </lineage>
</organism>
<evidence type="ECO:0000256" key="6">
    <source>
        <dbReference type="ARBA" id="ARBA00023136"/>
    </source>
</evidence>
<evidence type="ECO:0000256" key="5">
    <source>
        <dbReference type="ARBA" id="ARBA00022989"/>
    </source>
</evidence>
<evidence type="ECO:0000256" key="1">
    <source>
        <dbReference type="ARBA" id="ARBA00004651"/>
    </source>
</evidence>
<keyword evidence="9" id="KW-0449">Lipoprotein</keyword>
<evidence type="ECO:0000313" key="9">
    <source>
        <dbReference type="EMBL" id="SPT69628.1"/>
    </source>
</evidence>
<reference evidence="9 10" key="1">
    <citation type="submission" date="2018-06" db="EMBL/GenBank/DDBJ databases">
        <authorList>
            <consortium name="Pathogen Informatics"/>
            <person name="Doyle S."/>
        </authorList>
    </citation>
    <scope>NUCLEOTIDE SEQUENCE [LARGE SCALE GENOMIC DNA]</scope>
    <source>
        <strain evidence="9 10">NCTC13093</strain>
    </source>
</reference>
<comment type="similarity">
    <text evidence="2">Belongs to the ABC-4 integral membrane protein family. LolC/E subfamily.</text>
</comment>
<name>A0A2X0VJG5_9GAMM</name>
<evidence type="ECO:0000256" key="4">
    <source>
        <dbReference type="ARBA" id="ARBA00022692"/>
    </source>
</evidence>
<feature type="domain" description="ABC3 transporter permease C-terminal" evidence="8">
    <location>
        <begin position="262"/>
        <end position="385"/>
    </location>
</feature>
<keyword evidence="4 7" id="KW-0812">Transmembrane</keyword>
<proteinExistence type="inferred from homology"/>
<dbReference type="GO" id="GO:0044874">
    <property type="term" value="P:lipoprotein localization to outer membrane"/>
    <property type="evidence" value="ECO:0007669"/>
    <property type="project" value="TreeGrafter"/>
</dbReference>
<dbReference type="InterPro" id="IPR051447">
    <property type="entry name" value="Lipoprotein-release_system"/>
</dbReference>
<evidence type="ECO:0000259" key="8">
    <source>
        <dbReference type="Pfam" id="PF02687"/>
    </source>
</evidence>
<feature type="transmembrane region" description="Helical" evidence="7">
    <location>
        <begin position="260"/>
        <end position="283"/>
    </location>
</feature>
<keyword evidence="5 7" id="KW-1133">Transmembrane helix</keyword>
<dbReference type="GO" id="GO:0098797">
    <property type="term" value="C:plasma membrane protein complex"/>
    <property type="evidence" value="ECO:0007669"/>
    <property type="project" value="TreeGrafter"/>
</dbReference>
<feature type="transmembrane region" description="Helical" evidence="7">
    <location>
        <begin position="351"/>
        <end position="377"/>
    </location>
</feature>
<dbReference type="RefSeq" id="WP_113743783.1">
    <property type="nucleotide sequence ID" value="NZ_UAPV01000001.1"/>
</dbReference>
<sequence length="394" mass="43318">MLFLIKTALRYSLKRRSNTFAFFVAMISTFGIAIGVMALIVVSSVMQGLELQLKNNVLGSTAHLVIKADEAAAEKIFAQNEEILGYAPFFEGRALVQSNFGIGIVTLQGQGEIVKKRADFDYYFDDYINPVLKEKSYRLEVNALFLDDFNLTPDGKVRLISTLNASYGPLGLTPRQRNFTIADYNYDRVLKGQYVLKSNLADVRSLFRIPGSEHYYRMFLKDPFTIQSVIENIDSSLIYSDWRDTQGEFFKAVGMERISMSLMLCLIIVVAAFNILSALTMMVSSRKGDIAILKTMGLGSFKIILIFIFMGLTYGVLGVSLGIAAGVPLAYNASFITSVLGINALSHAAALPVFISAAHIAFIALSTLLLCALCSLYPAYKAGKADAITNLAHS</sequence>
<keyword evidence="3" id="KW-1003">Cell membrane</keyword>